<organism evidence="2 3">
    <name type="scientific">Paramuribaculum intestinale</name>
    <dbReference type="NCBI Taxonomy" id="2094151"/>
    <lineage>
        <taxon>Bacteria</taxon>
        <taxon>Pseudomonadati</taxon>
        <taxon>Bacteroidota</taxon>
        <taxon>Bacteroidia</taxon>
        <taxon>Bacteroidales</taxon>
        <taxon>Muribaculaceae</taxon>
        <taxon>Paramuribaculum</taxon>
    </lineage>
</organism>
<reference evidence="3" key="1">
    <citation type="submission" date="2018-02" db="EMBL/GenBank/DDBJ databases">
        <authorList>
            <person name="Clavel T."/>
            <person name="Strowig T."/>
        </authorList>
    </citation>
    <scope>NUCLEOTIDE SEQUENCE [LARGE SCALE GENOMIC DNA]</scope>
    <source>
        <strain evidence="3">DSM 100764</strain>
    </source>
</reference>
<evidence type="ECO:0000313" key="2">
    <source>
        <dbReference type="EMBL" id="PWB06504.1"/>
    </source>
</evidence>
<gene>
    <name evidence="2" type="ORF">C5O25_10010</name>
</gene>
<sequence length="428" mass="46441">MIFDRTISTNPARRYGLAAMAAVALGLGVMATACSSGDEPGRPADDESTVTLKLNIAAVDPVAGEGSRATEFEQEASIREMIRTLRIIIVHDDPADASRKKVEFNQFWDLAGEAGADDKTQIAATASKEINVYAGAGDGDSDLKDIYVIANEHGLYSGYSRDAASTADRVLGSIDLSNAVYGSGAYLSGDDLERLEQLTFDFNHAADVKGLIPMSEHHQVTVRHPRIDEQGNLVDRDQSVNIFLTRALVKVTVKVTNKTSRPLELTGYRLTNMSPKSYLFPFETVYSPAKELCQSEAAVAPREITAYSIPSQTPGTFERKFSVLSPSATPADRQDPYAMDPIAAGDSRTLPAVYMPESKAGAGFAVNLSLFGAYQVSDKTLDGLSGSLPRNTHLYIEATVSDMEVKYEVWVHPYREVELKPGFGLPKK</sequence>
<accession>A0A2V1IWF4</accession>
<protein>
    <recommendedName>
        <fullName evidence="4">Major fimbrial subunit protein N-terminal domain-containing protein</fullName>
    </recommendedName>
</protein>
<dbReference type="GeneID" id="93423207"/>
<feature type="signal peptide" evidence="1">
    <location>
        <begin position="1"/>
        <end position="31"/>
    </location>
</feature>
<evidence type="ECO:0000256" key="1">
    <source>
        <dbReference type="SAM" id="SignalP"/>
    </source>
</evidence>
<comment type="caution">
    <text evidence="2">The sequence shown here is derived from an EMBL/GenBank/DDBJ whole genome shotgun (WGS) entry which is preliminary data.</text>
</comment>
<evidence type="ECO:0000313" key="3">
    <source>
        <dbReference type="Proteomes" id="UP000244925"/>
    </source>
</evidence>
<keyword evidence="3" id="KW-1185">Reference proteome</keyword>
<evidence type="ECO:0008006" key="4">
    <source>
        <dbReference type="Google" id="ProtNLM"/>
    </source>
</evidence>
<dbReference type="RefSeq" id="WP_107036606.1">
    <property type="nucleotide sequence ID" value="NZ_CAOMDK010000012.1"/>
</dbReference>
<dbReference type="AlphaFoldDB" id="A0A2V1IWF4"/>
<dbReference type="Proteomes" id="UP000244925">
    <property type="component" value="Unassembled WGS sequence"/>
</dbReference>
<feature type="chain" id="PRO_5015868663" description="Major fimbrial subunit protein N-terminal domain-containing protein" evidence="1">
    <location>
        <begin position="32"/>
        <end position="428"/>
    </location>
</feature>
<dbReference type="EMBL" id="PUBV01000023">
    <property type="protein sequence ID" value="PWB06504.1"/>
    <property type="molecule type" value="Genomic_DNA"/>
</dbReference>
<dbReference type="PROSITE" id="PS51257">
    <property type="entry name" value="PROKAR_LIPOPROTEIN"/>
    <property type="match status" value="1"/>
</dbReference>
<proteinExistence type="predicted"/>
<keyword evidence="1" id="KW-0732">Signal</keyword>
<name>A0A2V1IWF4_9BACT</name>